<dbReference type="GO" id="GO:0005737">
    <property type="term" value="C:cytoplasm"/>
    <property type="evidence" value="ECO:0007669"/>
    <property type="project" value="UniProtKB-SubCell"/>
</dbReference>
<dbReference type="GO" id="GO:0005524">
    <property type="term" value="F:ATP binding"/>
    <property type="evidence" value="ECO:0007669"/>
    <property type="project" value="UniProtKB-KW"/>
</dbReference>
<comment type="similarity">
    <text evidence="2">Belongs to the SUA5 family.</text>
</comment>
<evidence type="ECO:0000256" key="9">
    <source>
        <dbReference type="ARBA" id="ARBA00022840"/>
    </source>
</evidence>
<keyword evidence="5" id="KW-0808">Transferase</keyword>
<dbReference type="AlphaFoldDB" id="A0A174MJC9"/>
<comment type="subcellular location">
    <subcellularLocation>
        <location evidence="1">Cytoplasm</location>
    </subcellularLocation>
</comment>
<evidence type="ECO:0000256" key="3">
    <source>
        <dbReference type="ARBA" id="ARBA00012584"/>
    </source>
</evidence>
<dbReference type="PANTHER" id="PTHR17490">
    <property type="entry name" value="SUA5"/>
    <property type="match status" value="1"/>
</dbReference>
<evidence type="ECO:0000313" key="13">
    <source>
        <dbReference type="EMBL" id="CUP33809.1"/>
    </source>
</evidence>
<dbReference type="PROSITE" id="PS51163">
    <property type="entry name" value="YRDC"/>
    <property type="match status" value="1"/>
</dbReference>
<dbReference type="GO" id="GO:0000049">
    <property type="term" value="F:tRNA binding"/>
    <property type="evidence" value="ECO:0007669"/>
    <property type="project" value="TreeGrafter"/>
</dbReference>
<evidence type="ECO:0000256" key="7">
    <source>
        <dbReference type="ARBA" id="ARBA00022695"/>
    </source>
</evidence>
<dbReference type="EMBL" id="CZAQ01000039">
    <property type="protein sequence ID" value="CUP33809.1"/>
    <property type="molecule type" value="Genomic_DNA"/>
</dbReference>
<dbReference type="GO" id="GO:0006450">
    <property type="term" value="P:regulation of translational fidelity"/>
    <property type="evidence" value="ECO:0007669"/>
    <property type="project" value="TreeGrafter"/>
</dbReference>
<dbReference type="InterPro" id="IPR017945">
    <property type="entry name" value="DHBP_synth_RibB-like_a/b_dom"/>
</dbReference>
<protein>
    <recommendedName>
        <fullName evidence="10">L-threonylcarbamoyladenylate synthase</fullName>
        <ecNumber evidence="3">2.7.7.87</ecNumber>
    </recommendedName>
    <alternativeName>
        <fullName evidence="10">L-threonylcarbamoyladenylate synthase</fullName>
    </alternativeName>
</protein>
<dbReference type="InterPro" id="IPR006070">
    <property type="entry name" value="Sua5-like_dom"/>
</dbReference>
<keyword evidence="9" id="KW-0067">ATP-binding</keyword>
<dbReference type="EC" id="2.7.7.87" evidence="3"/>
<evidence type="ECO:0000259" key="12">
    <source>
        <dbReference type="PROSITE" id="PS51163"/>
    </source>
</evidence>
<keyword evidence="8" id="KW-0547">Nucleotide-binding</keyword>
<dbReference type="RefSeq" id="WP_055252483.1">
    <property type="nucleotide sequence ID" value="NZ_CABIXX010000039.1"/>
</dbReference>
<dbReference type="Pfam" id="PF01300">
    <property type="entry name" value="Sua5_yciO_yrdC"/>
    <property type="match status" value="1"/>
</dbReference>
<evidence type="ECO:0000256" key="4">
    <source>
        <dbReference type="ARBA" id="ARBA00022490"/>
    </source>
</evidence>
<evidence type="ECO:0000256" key="5">
    <source>
        <dbReference type="ARBA" id="ARBA00022679"/>
    </source>
</evidence>
<evidence type="ECO:0000256" key="10">
    <source>
        <dbReference type="ARBA" id="ARBA00029774"/>
    </source>
</evidence>
<comment type="catalytic activity">
    <reaction evidence="11">
        <text>L-threonine + hydrogencarbonate + ATP = L-threonylcarbamoyladenylate + diphosphate + H2O</text>
        <dbReference type="Rhea" id="RHEA:36407"/>
        <dbReference type="ChEBI" id="CHEBI:15377"/>
        <dbReference type="ChEBI" id="CHEBI:17544"/>
        <dbReference type="ChEBI" id="CHEBI:30616"/>
        <dbReference type="ChEBI" id="CHEBI:33019"/>
        <dbReference type="ChEBI" id="CHEBI:57926"/>
        <dbReference type="ChEBI" id="CHEBI:73682"/>
        <dbReference type="EC" id="2.7.7.87"/>
    </reaction>
</comment>
<dbReference type="PANTHER" id="PTHR17490:SF16">
    <property type="entry name" value="THREONYLCARBAMOYL-AMP SYNTHASE"/>
    <property type="match status" value="1"/>
</dbReference>
<name>A0A174MJC9_9ACTN</name>
<dbReference type="InterPro" id="IPR050156">
    <property type="entry name" value="TC-AMP_synthase_SUA5"/>
</dbReference>
<gene>
    <name evidence="13" type="primary">rimN</name>
    <name evidence="13" type="ORF">ERS852514_01745</name>
</gene>
<dbReference type="SUPFAM" id="SSF55821">
    <property type="entry name" value="YrdC/RibB"/>
    <property type="match status" value="1"/>
</dbReference>
<evidence type="ECO:0000256" key="2">
    <source>
        <dbReference type="ARBA" id="ARBA00007663"/>
    </source>
</evidence>
<evidence type="ECO:0000256" key="6">
    <source>
        <dbReference type="ARBA" id="ARBA00022694"/>
    </source>
</evidence>
<feature type="domain" description="YrdC-like" evidence="12">
    <location>
        <begin position="16"/>
        <end position="233"/>
    </location>
</feature>
<evidence type="ECO:0000256" key="8">
    <source>
        <dbReference type="ARBA" id="ARBA00022741"/>
    </source>
</evidence>
<reference evidence="13 14" key="1">
    <citation type="submission" date="2015-09" db="EMBL/GenBank/DDBJ databases">
        <authorList>
            <consortium name="Pathogen Informatics"/>
        </authorList>
    </citation>
    <scope>NUCLEOTIDE SEQUENCE [LARGE SCALE GENOMIC DNA]</scope>
    <source>
        <strain evidence="13 14">2789STDY5834902</strain>
    </source>
</reference>
<dbReference type="GO" id="GO:0061710">
    <property type="term" value="F:L-threonylcarbamoyladenylate synthase"/>
    <property type="evidence" value="ECO:0007669"/>
    <property type="project" value="UniProtKB-EC"/>
</dbReference>
<organism evidence="13 14">
    <name type="scientific">Collinsella aerofaciens</name>
    <dbReference type="NCBI Taxonomy" id="74426"/>
    <lineage>
        <taxon>Bacteria</taxon>
        <taxon>Bacillati</taxon>
        <taxon>Actinomycetota</taxon>
        <taxon>Coriobacteriia</taxon>
        <taxon>Coriobacteriales</taxon>
        <taxon>Coriobacteriaceae</taxon>
        <taxon>Collinsella</taxon>
    </lineage>
</organism>
<dbReference type="Proteomes" id="UP000095454">
    <property type="component" value="Unassembled WGS sequence"/>
</dbReference>
<evidence type="ECO:0000256" key="1">
    <source>
        <dbReference type="ARBA" id="ARBA00004496"/>
    </source>
</evidence>
<keyword evidence="7" id="KW-0548">Nucleotidyltransferase</keyword>
<evidence type="ECO:0000313" key="14">
    <source>
        <dbReference type="Proteomes" id="UP000095454"/>
    </source>
</evidence>
<sequence>MQTVYRVYEGAREPHRLAVEHTAEVLGRGGLALIPTETVYGVAVAVNAFSDDVPQDTSESPSWSCDPQVTVNGAAVPALGTGYRRIFTLKQRELTQTVAWLVDGVEALDRYGVDIPEDARVLARRCWPGALTIVIKAAPCVPTFMRAADDTVALRASASPVVQALIRACGSPLACTSANTHGAPSPASFAAVEGRILEGVDVAVDAGETPCRDASTIVSFQHGGLQILRQGALPASEIERVLSDPMQ</sequence>
<dbReference type="Gene3D" id="3.90.870.10">
    <property type="entry name" value="DHBP synthase"/>
    <property type="match status" value="2"/>
</dbReference>
<dbReference type="GO" id="GO:0003725">
    <property type="term" value="F:double-stranded RNA binding"/>
    <property type="evidence" value="ECO:0007669"/>
    <property type="project" value="InterPro"/>
</dbReference>
<proteinExistence type="inferred from homology"/>
<evidence type="ECO:0000256" key="11">
    <source>
        <dbReference type="ARBA" id="ARBA00048366"/>
    </source>
</evidence>
<keyword evidence="4" id="KW-0963">Cytoplasm</keyword>
<accession>A0A174MJC9</accession>
<dbReference type="GO" id="GO:0008033">
    <property type="term" value="P:tRNA processing"/>
    <property type="evidence" value="ECO:0007669"/>
    <property type="project" value="UniProtKB-KW"/>
</dbReference>
<keyword evidence="6" id="KW-0819">tRNA processing</keyword>